<proteinExistence type="inferred from homology"/>
<dbReference type="FunFam" id="2.90.10.10:FF:000001">
    <property type="entry name" value="G-type lectin S-receptor-like serine/threonine-protein kinase"/>
    <property type="match status" value="1"/>
</dbReference>
<dbReference type="Gene3D" id="3.50.4.10">
    <property type="entry name" value="Hepatocyte Growth Factor"/>
    <property type="match status" value="1"/>
</dbReference>
<dbReference type="Gene3D" id="1.10.510.10">
    <property type="entry name" value="Transferase(Phosphotransferase) domain 1"/>
    <property type="match status" value="1"/>
</dbReference>
<evidence type="ECO:0000259" key="16">
    <source>
        <dbReference type="PROSITE" id="PS50026"/>
    </source>
</evidence>
<dbReference type="InterPro" id="IPR036426">
    <property type="entry name" value="Bulb-type_lectin_dom_sf"/>
</dbReference>
<keyword evidence="2 11" id="KW-0808">Transferase</keyword>
<keyword evidence="4 11" id="KW-0547">Nucleotide-binding</keyword>
<reference evidence="19 20" key="1">
    <citation type="journal article" date="2017" name="Nat. Commun.">
        <title>Genome assembly with in vitro proximity ligation data and whole-genome triplication in lettuce.</title>
        <authorList>
            <person name="Reyes-Chin-Wo S."/>
            <person name="Wang Z."/>
            <person name="Yang X."/>
            <person name="Kozik A."/>
            <person name="Arikit S."/>
            <person name="Song C."/>
            <person name="Xia L."/>
            <person name="Froenicke L."/>
            <person name="Lavelle D.O."/>
            <person name="Truco M.J."/>
            <person name="Xia R."/>
            <person name="Zhu S."/>
            <person name="Xu C."/>
            <person name="Xu H."/>
            <person name="Xu X."/>
            <person name="Cox K."/>
            <person name="Korf I."/>
            <person name="Meyers B.C."/>
            <person name="Michelmore R.W."/>
        </authorList>
    </citation>
    <scope>NUCLEOTIDE SEQUENCE [LARGE SCALE GENOMIC DNA]</scope>
    <source>
        <strain evidence="20">cv. Salinas</strain>
        <tissue evidence="19">Seedlings</tissue>
    </source>
</reference>
<keyword evidence="8" id="KW-0325">Glycoprotein</keyword>
<dbReference type="Gramene" id="rna-gnl|WGS:NBSK|LSAT_2X114941_mrna">
    <property type="protein sequence ID" value="cds-PLY81189.1"/>
    <property type="gene ID" value="gene-LSAT_2X114941"/>
</dbReference>
<comment type="catalytic activity">
    <reaction evidence="10 11">
        <text>L-seryl-[protein] + ATP = O-phospho-L-seryl-[protein] + ADP + H(+)</text>
        <dbReference type="Rhea" id="RHEA:17989"/>
        <dbReference type="Rhea" id="RHEA-COMP:9863"/>
        <dbReference type="Rhea" id="RHEA-COMP:11604"/>
        <dbReference type="ChEBI" id="CHEBI:15378"/>
        <dbReference type="ChEBI" id="CHEBI:29999"/>
        <dbReference type="ChEBI" id="CHEBI:30616"/>
        <dbReference type="ChEBI" id="CHEBI:83421"/>
        <dbReference type="ChEBI" id="CHEBI:456216"/>
        <dbReference type="EC" id="2.7.11.1"/>
    </reaction>
</comment>
<evidence type="ECO:0000256" key="2">
    <source>
        <dbReference type="ARBA" id="ARBA00022679"/>
    </source>
</evidence>
<dbReference type="PIRSF" id="PIRSF000641">
    <property type="entry name" value="SRK"/>
    <property type="match status" value="1"/>
</dbReference>
<dbReference type="Pfam" id="PF07714">
    <property type="entry name" value="PK_Tyr_Ser-Thr"/>
    <property type="match status" value="1"/>
</dbReference>
<dbReference type="EC" id="2.7.11.1" evidence="11"/>
<comment type="caution">
    <text evidence="19">The sequence shown here is derived from an EMBL/GenBank/DDBJ whole genome shotgun (WGS) entry which is preliminary data.</text>
</comment>
<comment type="catalytic activity">
    <reaction evidence="9 11">
        <text>L-threonyl-[protein] + ATP = O-phospho-L-threonyl-[protein] + ADP + H(+)</text>
        <dbReference type="Rhea" id="RHEA:46608"/>
        <dbReference type="Rhea" id="RHEA-COMP:11060"/>
        <dbReference type="Rhea" id="RHEA-COMP:11605"/>
        <dbReference type="ChEBI" id="CHEBI:15378"/>
        <dbReference type="ChEBI" id="CHEBI:30013"/>
        <dbReference type="ChEBI" id="CHEBI:30616"/>
        <dbReference type="ChEBI" id="CHEBI:61977"/>
        <dbReference type="ChEBI" id="CHEBI:456216"/>
        <dbReference type="EC" id="2.7.11.1"/>
    </reaction>
</comment>
<protein>
    <recommendedName>
        <fullName evidence="11">Receptor-like serine/threonine-protein kinase</fullName>
        <ecNumber evidence="11">2.7.11.1</ecNumber>
    </recommendedName>
</protein>
<dbReference type="SMART" id="SM00473">
    <property type="entry name" value="PAN_AP"/>
    <property type="match status" value="1"/>
</dbReference>
<dbReference type="PROSITE" id="PS50927">
    <property type="entry name" value="BULB_LECTIN"/>
    <property type="match status" value="1"/>
</dbReference>
<organism evidence="19 20">
    <name type="scientific">Lactuca sativa</name>
    <name type="common">Garden lettuce</name>
    <dbReference type="NCBI Taxonomy" id="4236"/>
    <lineage>
        <taxon>Eukaryota</taxon>
        <taxon>Viridiplantae</taxon>
        <taxon>Streptophyta</taxon>
        <taxon>Embryophyta</taxon>
        <taxon>Tracheophyta</taxon>
        <taxon>Spermatophyta</taxon>
        <taxon>Magnoliopsida</taxon>
        <taxon>eudicotyledons</taxon>
        <taxon>Gunneridae</taxon>
        <taxon>Pentapetalae</taxon>
        <taxon>asterids</taxon>
        <taxon>campanulids</taxon>
        <taxon>Asterales</taxon>
        <taxon>Asteraceae</taxon>
        <taxon>Cichorioideae</taxon>
        <taxon>Cichorieae</taxon>
        <taxon>Lactucinae</taxon>
        <taxon>Lactuca</taxon>
    </lineage>
</organism>
<dbReference type="FunFam" id="1.10.510.10:FF:000060">
    <property type="entry name" value="G-type lectin S-receptor-like serine/threonine-protein kinase"/>
    <property type="match status" value="1"/>
</dbReference>
<dbReference type="Gene3D" id="2.90.10.10">
    <property type="entry name" value="Bulb-type lectin domain"/>
    <property type="match status" value="1"/>
</dbReference>
<dbReference type="PROSITE" id="PS50948">
    <property type="entry name" value="PAN"/>
    <property type="match status" value="1"/>
</dbReference>
<keyword evidence="13" id="KW-0472">Membrane</keyword>
<dbReference type="Pfam" id="PF00954">
    <property type="entry name" value="S_locus_glycop"/>
    <property type="match status" value="1"/>
</dbReference>
<feature type="domain" description="Bulb-type lectin" evidence="17">
    <location>
        <begin position="26"/>
        <end position="148"/>
    </location>
</feature>
<feature type="chain" id="PRO_5040500073" description="Receptor-like serine/threonine-protein kinase" evidence="14">
    <location>
        <begin position="26"/>
        <end position="832"/>
    </location>
</feature>
<evidence type="ECO:0000256" key="9">
    <source>
        <dbReference type="ARBA" id="ARBA00047899"/>
    </source>
</evidence>
<dbReference type="Proteomes" id="UP000235145">
    <property type="component" value="Unassembled WGS sequence"/>
</dbReference>
<accession>A0A9R1WCF7</accession>
<dbReference type="Pfam" id="PF08276">
    <property type="entry name" value="PAN_2"/>
    <property type="match status" value="1"/>
</dbReference>
<gene>
    <name evidence="19" type="ORF">LSAT_V11C200092240</name>
</gene>
<keyword evidence="20" id="KW-1185">Reference proteome</keyword>
<name>A0A9R1WCF7_LACSA</name>
<dbReference type="InterPro" id="IPR000858">
    <property type="entry name" value="S_locus_glycoprot_dom"/>
</dbReference>
<dbReference type="PROSITE" id="PS50026">
    <property type="entry name" value="EGF_3"/>
    <property type="match status" value="1"/>
</dbReference>
<comment type="caution">
    <text evidence="12">Lacks conserved residue(s) required for the propagation of feature annotation.</text>
</comment>
<evidence type="ECO:0000256" key="6">
    <source>
        <dbReference type="ARBA" id="ARBA00022840"/>
    </source>
</evidence>
<evidence type="ECO:0000259" key="15">
    <source>
        <dbReference type="PROSITE" id="PS50011"/>
    </source>
</evidence>
<dbReference type="CDD" id="cd14066">
    <property type="entry name" value="STKc_IRAK"/>
    <property type="match status" value="1"/>
</dbReference>
<feature type="transmembrane region" description="Helical" evidence="13">
    <location>
        <begin position="443"/>
        <end position="466"/>
    </location>
</feature>
<evidence type="ECO:0000256" key="12">
    <source>
        <dbReference type="PROSITE-ProRule" id="PRU00076"/>
    </source>
</evidence>
<dbReference type="CDD" id="cd00028">
    <property type="entry name" value="B_lectin"/>
    <property type="match status" value="1"/>
</dbReference>
<dbReference type="AlphaFoldDB" id="A0A9R1WCF7"/>
<keyword evidence="1 11" id="KW-0723">Serine/threonine-protein kinase</keyword>
<evidence type="ECO:0000256" key="5">
    <source>
        <dbReference type="ARBA" id="ARBA00022777"/>
    </source>
</evidence>
<keyword evidence="7" id="KW-1015">Disulfide bond</keyword>
<feature type="domain" description="Protein kinase" evidence="15">
    <location>
        <begin position="514"/>
        <end position="791"/>
    </location>
</feature>
<evidence type="ECO:0000256" key="10">
    <source>
        <dbReference type="ARBA" id="ARBA00048679"/>
    </source>
</evidence>
<keyword evidence="12" id="KW-0245">EGF-like domain</keyword>
<keyword evidence="3 14" id="KW-0732">Signal</keyword>
<dbReference type="GO" id="GO:0048544">
    <property type="term" value="P:recognition of pollen"/>
    <property type="evidence" value="ECO:0007669"/>
    <property type="project" value="InterPro"/>
</dbReference>
<evidence type="ECO:0000256" key="11">
    <source>
        <dbReference type="PIRNR" id="PIRNR000641"/>
    </source>
</evidence>
<dbReference type="FunFam" id="3.30.200.20:FF:000418">
    <property type="entry name" value="G-type lectin S-receptor-like serine/threonine-protein kinase"/>
    <property type="match status" value="1"/>
</dbReference>
<sequence>MEKITIFFVCFGTLLISILITFAAAADTISANQTITDGDTIVSAGEIFEMGFFRPGTSNNRYVGIWYKMIPTRTVVWVANTETPLNDTSGVLRVSQGALQVLTGSNSVIWSSNSSASDRGGDLVAQLLDNGNLVLRDQESLIWQSFDYPVDTLLSGMKIGVDLITGRETYLRSWRSDDDPSPSAGQYVFRVDTNGYPQLFERQNMAPVSRFGPWNGVTFNGMPNLGENSIFTHRFVFNENEIYYEYALVNDSLISRMHLSADGRIEDLIWVNRTQNWTVYSTASNIDACARYAICGPYGNCNINNAPACSCLEGFEPRRPEEWNLADWSSGCQRITPLAGGNGDGFRTLSGVKFPDTNRSVYNLNMTLDDCEATCKENISCTAYASLDIRNGGSGCLQWFDDLMDIRVYEETQELHIRMPASELPSPTSPEYGSGSGKKKPTIAIAVSASIGSFIVCLILALYVAWRKKKRSRKRRQVLMQAREDKYTNDEDRNKDTELSAFSLSMIAKSTNNFALDNKLGEGGFGPVYKGVFEDGREIAVKRLSATSSQGLDEFKNEVGCIAKLQHRNLVKLLGYCIQGDERMLIYEYMENKSLDFFIFDASRSIMLDWPLRFHIINGIARGLVYLHQDSRLRIVHRDLKAGNILLDKNMNPKISDFGLARKFSGYETEANTNRVVGTYGYISPEYAVHGLFSVKSDVYSFGVLVLEIVSGKKNRGFSQQDYNDTLIGHAWKLHKEGKSVELVSSSVRDSCVASQVLRAVHIGLLCVQHHAEDRPTMSSVVLMLGNENYLPPPKQPAFFAEERFVTEINSLSSAPTLDSINEVTVTLMNAR</sequence>
<evidence type="ECO:0000313" key="19">
    <source>
        <dbReference type="EMBL" id="KAJ0219818.1"/>
    </source>
</evidence>
<keyword evidence="6 11" id="KW-0067">ATP-binding</keyword>
<dbReference type="InterPro" id="IPR000742">
    <property type="entry name" value="EGF"/>
</dbReference>
<evidence type="ECO:0000256" key="1">
    <source>
        <dbReference type="ARBA" id="ARBA00022527"/>
    </source>
</evidence>
<keyword evidence="13" id="KW-0812">Transmembrane</keyword>
<dbReference type="PANTHER" id="PTHR32444:SF232">
    <property type="entry name" value="S-LOCUS GLYCOPROTEIN"/>
    <property type="match status" value="1"/>
</dbReference>
<evidence type="ECO:0000256" key="7">
    <source>
        <dbReference type="ARBA" id="ARBA00023157"/>
    </source>
</evidence>
<dbReference type="SUPFAM" id="SSF51110">
    <property type="entry name" value="alpha-D-mannose-specific plant lectins"/>
    <property type="match status" value="1"/>
</dbReference>
<evidence type="ECO:0000313" key="20">
    <source>
        <dbReference type="Proteomes" id="UP000235145"/>
    </source>
</evidence>
<dbReference type="PANTHER" id="PTHR32444">
    <property type="entry name" value="BULB-TYPE LECTIN DOMAIN-CONTAINING PROTEIN"/>
    <property type="match status" value="1"/>
</dbReference>
<dbReference type="SMART" id="SM00220">
    <property type="entry name" value="S_TKc"/>
    <property type="match status" value="1"/>
</dbReference>
<evidence type="ECO:0000256" key="3">
    <source>
        <dbReference type="ARBA" id="ARBA00022729"/>
    </source>
</evidence>
<dbReference type="PROSITE" id="PS00108">
    <property type="entry name" value="PROTEIN_KINASE_ST"/>
    <property type="match status" value="1"/>
</dbReference>
<dbReference type="GO" id="GO:0004674">
    <property type="term" value="F:protein serine/threonine kinase activity"/>
    <property type="evidence" value="ECO:0007669"/>
    <property type="project" value="UniProtKB-KW"/>
</dbReference>
<feature type="domain" description="EGF-like" evidence="16">
    <location>
        <begin position="285"/>
        <end position="321"/>
    </location>
</feature>
<comment type="similarity">
    <text evidence="11">Belongs to the protein kinase superfamily. Ser/Thr protein kinase family.</text>
</comment>
<keyword evidence="5 11" id="KW-0418">Kinase</keyword>
<feature type="domain" description="Apple" evidence="18">
    <location>
        <begin position="332"/>
        <end position="413"/>
    </location>
</feature>
<dbReference type="Pfam" id="PF01453">
    <property type="entry name" value="B_lectin"/>
    <property type="match status" value="1"/>
</dbReference>
<dbReference type="SMART" id="SM00108">
    <property type="entry name" value="B_lectin"/>
    <property type="match status" value="1"/>
</dbReference>
<dbReference type="SUPFAM" id="SSF56112">
    <property type="entry name" value="Protein kinase-like (PK-like)"/>
    <property type="match status" value="1"/>
</dbReference>
<keyword evidence="13" id="KW-1133">Transmembrane helix</keyword>
<dbReference type="InterPro" id="IPR011009">
    <property type="entry name" value="Kinase-like_dom_sf"/>
</dbReference>
<dbReference type="InterPro" id="IPR024171">
    <property type="entry name" value="SRK-like_kinase"/>
</dbReference>
<dbReference type="InterPro" id="IPR008271">
    <property type="entry name" value="Ser/Thr_kinase_AS"/>
</dbReference>
<evidence type="ECO:0000256" key="13">
    <source>
        <dbReference type="SAM" id="Phobius"/>
    </source>
</evidence>
<evidence type="ECO:0000256" key="14">
    <source>
        <dbReference type="SAM" id="SignalP"/>
    </source>
</evidence>
<feature type="signal peptide" evidence="14">
    <location>
        <begin position="1"/>
        <end position="25"/>
    </location>
</feature>
<dbReference type="CDD" id="cd01098">
    <property type="entry name" value="PAN_AP_plant"/>
    <property type="match status" value="1"/>
</dbReference>
<dbReference type="GO" id="GO:0005524">
    <property type="term" value="F:ATP binding"/>
    <property type="evidence" value="ECO:0007669"/>
    <property type="project" value="UniProtKB-KW"/>
</dbReference>
<dbReference type="InterPro" id="IPR003609">
    <property type="entry name" value="Pan_app"/>
</dbReference>
<evidence type="ECO:0000259" key="17">
    <source>
        <dbReference type="PROSITE" id="PS50927"/>
    </source>
</evidence>
<dbReference type="EMBL" id="NBSK02000002">
    <property type="protein sequence ID" value="KAJ0219818.1"/>
    <property type="molecule type" value="Genomic_DNA"/>
</dbReference>
<dbReference type="InterPro" id="IPR000719">
    <property type="entry name" value="Prot_kinase_dom"/>
</dbReference>
<evidence type="ECO:0000256" key="4">
    <source>
        <dbReference type="ARBA" id="ARBA00022741"/>
    </source>
</evidence>
<evidence type="ECO:0000256" key="8">
    <source>
        <dbReference type="ARBA" id="ARBA00023180"/>
    </source>
</evidence>
<dbReference type="PROSITE" id="PS50011">
    <property type="entry name" value="PROTEIN_KINASE_DOM"/>
    <property type="match status" value="1"/>
</dbReference>
<dbReference type="OrthoDB" id="4062651at2759"/>
<dbReference type="Gene3D" id="3.30.200.20">
    <property type="entry name" value="Phosphorylase Kinase, domain 1"/>
    <property type="match status" value="1"/>
</dbReference>
<dbReference type="InterPro" id="IPR001245">
    <property type="entry name" value="Ser-Thr/Tyr_kinase_cat_dom"/>
</dbReference>
<dbReference type="InterPro" id="IPR001480">
    <property type="entry name" value="Bulb-type_lectin_dom"/>
</dbReference>
<evidence type="ECO:0000259" key="18">
    <source>
        <dbReference type="PROSITE" id="PS50948"/>
    </source>
</evidence>